<accession>A0ABU1TVR8</accession>
<comment type="caution">
    <text evidence="1">The sequence shown here is derived from an EMBL/GenBank/DDBJ whole genome shotgun (WGS) entry which is preliminary data.</text>
</comment>
<keyword evidence="2" id="KW-1185">Reference proteome</keyword>
<name>A0ABU1TVR8_9BACL</name>
<protein>
    <submittedName>
        <fullName evidence="1">Uncharacterized protein</fullName>
    </submittedName>
</protein>
<reference evidence="1 2" key="1">
    <citation type="submission" date="2023-07" db="EMBL/GenBank/DDBJ databases">
        <title>Sorghum-associated microbial communities from plants grown in Nebraska, USA.</title>
        <authorList>
            <person name="Schachtman D."/>
        </authorList>
    </citation>
    <scope>NUCLEOTIDE SEQUENCE [LARGE SCALE GENOMIC DNA]</scope>
    <source>
        <strain evidence="1 2">BE211</strain>
    </source>
</reference>
<evidence type="ECO:0000313" key="2">
    <source>
        <dbReference type="Proteomes" id="UP001258181"/>
    </source>
</evidence>
<dbReference type="EMBL" id="JAVDWA010000001">
    <property type="protein sequence ID" value="MDR7071286.1"/>
    <property type="molecule type" value="Genomic_DNA"/>
</dbReference>
<gene>
    <name evidence="1" type="ORF">J2X07_000261</name>
</gene>
<evidence type="ECO:0000313" key="1">
    <source>
        <dbReference type="EMBL" id="MDR7071286.1"/>
    </source>
</evidence>
<proteinExistence type="predicted"/>
<organism evidence="1 2">
    <name type="scientific">Fictibacillus barbaricus</name>
    <dbReference type="NCBI Taxonomy" id="182136"/>
    <lineage>
        <taxon>Bacteria</taxon>
        <taxon>Bacillati</taxon>
        <taxon>Bacillota</taxon>
        <taxon>Bacilli</taxon>
        <taxon>Bacillales</taxon>
        <taxon>Fictibacillaceae</taxon>
        <taxon>Fictibacillus</taxon>
    </lineage>
</organism>
<dbReference type="Proteomes" id="UP001258181">
    <property type="component" value="Unassembled WGS sequence"/>
</dbReference>
<sequence>MATLLLSKVTAMDNYLESLGKQVKGQDVRRAVFETFRIDLDAISKNKYGIKLNVYPEPIMKSVRVSLNIDPESLDLDGKIMNMPKAEVMDRYIEVHEYSLSCTETRLLINQIFGVNLDGISSLENSRLSIFSKGQWITHSDLDLFYIHTSNDDSSLDAGKTELNKAKSGSAELPELLKQKLINFGFTYKEETGIASFSYPTGESVPDSLKGQIINAIVTTIQAEYGES</sequence>
<dbReference type="RefSeq" id="WP_310255779.1">
    <property type="nucleotide sequence ID" value="NZ_JAVDWA010000001.1"/>
</dbReference>